<dbReference type="PROSITE" id="PS01124">
    <property type="entry name" value="HTH_ARAC_FAMILY_2"/>
    <property type="match status" value="1"/>
</dbReference>
<dbReference type="PANTHER" id="PTHR43130:SF3">
    <property type="entry name" value="HTH-TYPE TRANSCRIPTIONAL REGULATOR RV1931C"/>
    <property type="match status" value="1"/>
</dbReference>
<dbReference type="InterPro" id="IPR029062">
    <property type="entry name" value="Class_I_gatase-like"/>
</dbReference>
<dbReference type="Gene3D" id="3.40.50.880">
    <property type="match status" value="1"/>
</dbReference>
<gene>
    <name evidence="4" type="ORF">Mco01_45540</name>
</gene>
<keyword evidence="1" id="KW-0805">Transcription regulation</keyword>
<dbReference type="SMART" id="SM00342">
    <property type="entry name" value="HTH_ARAC"/>
    <property type="match status" value="1"/>
</dbReference>
<keyword evidence="2" id="KW-0804">Transcription</keyword>
<accession>A0ABQ4G3A6</accession>
<organism evidence="4 5">
    <name type="scientific">Microbispora corallina</name>
    <dbReference type="NCBI Taxonomy" id="83302"/>
    <lineage>
        <taxon>Bacteria</taxon>
        <taxon>Bacillati</taxon>
        <taxon>Actinomycetota</taxon>
        <taxon>Actinomycetes</taxon>
        <taxon>Streptosporangiales</taxon>
        <taxon>Streptosporangiaceae</taxon>
        <taxon>Microbispora</taxon>
    </lineage>
</organism>
<name>A0ABQ4G3A6_9ACTN</name>
<protein>
    <submittedName>
        <fullName evidence="4">Transcription regulator, AraC family protein</fullName>
    </submittedName>
</protein>
<evidence type="ECO:0000313" key="4">
    <source>
        <dbReference type="EMBL" id="GIH41554.1"/>
    </source>
</evidence>
<dbReference type="SUPFAM" id="SSF52317">
    <property type="entry name" value="Class I glutamine amidotransferase-like"/>
    <property type="match status" value="1"/>
</dbReference>
<dbReference type="InterPro" id="IPR018060">
    <property type="entry name" value="HTH_AraC"/>
</dbReference>
<dbReference type="PANTHER" id="PTHR43130">
    <property type="entry name" value="ARAC-FAMILY TRANSCRIPTIONAL REGULATOR"/>
    <property type="match status" value="1"/>
</dbReference>
<proteinExistence type="predicted"/>
<dbReference type="Proteomes" id="UP000603904">
    <property type="component" value="Unassembled WGS sequence"/>
</dbReference>
<comment type="caution">
    <text evidence="4">The sequence shown here is derived from an EMBL/GenBank/DDBJ whole genome shotgun (WGS) entry which is preliminary data.</text>
</comment>
<feature type="domain" description="HTH araC/xylS-type" evidence="3">
    <location>
        <begin position="227"/>
        <end position="325"/>
    </location>
</feature>
<dbReference type="InterPro" id="IPR002818">
    <property type="entry name" value="DJ-1/PfpI"/>
</dbReference>
<reference evidence="4 5" key="1">
    <citation type="submission" date="2021-01" db="EMBL/GenBank/DDBJ databases">
        <title>Whole genome shotgun sequence of Microbispora corallina NBRC 16416.</title>
        <authorList>
            <person name="Komaki H."/>
            <person name="Tamura T."/>
        </authorList>
    </citation>
    <scope>NUCLEOTIDE SEQUENCE [LARGE SCALE GENOMIC DNA]</scope>
    <source>
        <strain evidence="4 5">NBRC 16416</strain>
    </source>
</reference>
<dbReference type="Gene3D" id="1.10.10.60">
    <property type="entry name" value="Homeodomain-like"/>
    <property type="match status" value="1"/>
</dbReference>
<keyword evidence="5" id="KW-1185">Reference proteome</keyword>
<dbReference type="Pfam" id="PF12833">
    <property type="entry name" value="HTH_18"/>
    <property type="match status" value="1"/>
</dbReference>
<sequence>MPQTERMTTRRGPRRTVVVVVYDGVRLLDVTGPLEVFTVAGEHGAAYRTRTASPGGLDIRTSGGVRIGADVALEDLDAAGIDVLIVPGSPDVATARDAELLDQVRRLSAAAGRTASVCAGAFVLAEAGLLDGCRAATHWVLAERLARAFPRVTVDPDAIFVRDGRIITSAGVTSGIDLALGLVEEDYGADLARTVARHLVVFMQRPGGQSQFSVRLRSGGTRDRTVRRLLDAVAVDPAADHGLSAMAARAGLSVRQLTRLFRRETGTTPARYVELVRVETARGLLESADDPLDAVARKAGFGSPETMRRAFARELGVPPAVYRSRFRTTGAGRPGS</sequence>
<dbReference type="CDD" id="cd03137">
    <property type="entry name" value="GATase1_AraC_1"/>
    <property type="match status" value="1"/>
</dbReference>
<evidence type="ECO:0000256" key="2">
    <source>
        <dbReference type="ARBA" id="ARBA00023163"/>
    </source>
</evidence>
<dbReference type="EMBL" id="BOOC01000022">
    <property type="protein sequence ID" value="GIH41554.1"/>
    <property type="molecule type" value="Genomic_DNA"/>
</dbReference>
<dbReference type="SUPFAM" id="SSF46689">
    <property type="entry name" value="Homeodomain-like"/>
    <property type="match status" value="2"/>
</dbReference>
<dbReference type="InterPro" id="IPR009057">
    <property type="entry name" value="Homeodomain-like_sf"/>
</dbReference>
<dbReference type="Pfam" id="PF01965">
    <property type="entry name" value="DJ-1_PfpI"/>
    <property type="match status" value="1"/>
</dbReference>
<evidence type="ECO:0000256" key="1">
    <source>
        <dbReference type="ARBA" id="ARBA00023015"/>
    </source>
</evidence>
<evidence type="ECO:0000259" key="3">
    <source>
        <dbReference type="PROSITE" id="PS01124"/>
    </source>
</evidence>
<dbReference type="InterPro" id="IPR052158">
    <property type="entry name" value="INH-QAR"/>
</dbReference>
<evidence type="ECO:0000313" key="5">
    <source>
        <dbReference type="Proteomes" id="UP000603904"/>
    </source>
</evidence>